<dbReference type="STRING" id="1798392.A3A79_02855"/>
<gene>
    <name evidence="2" type="ORF">A3A79_02855</name>
</gene>
<feature type="transmembrane region" description="Helical" evidence="1">
    <location>
        <begin position="213"/>
        <end position="233"/>
    </location>
</feature>
<reference evidence="2 3" key="1">
    <citation type="journal article" date="2016" name="Nat. Commun.">
        <title>Thousands of microbial genomes shed light on interconnected biogeochemical processes in an aquifer system.</title>
        <authorList>
            <person name="Anantharaman K."/>
            <person name="Brown C.T."/>
            <person name="Hug L.A."/>
            <person name="Sharon I."/>
            <person name="Castelle C.J."/>
            <person name="Probst A.J."/>
            <person name="Thomas B.C."/>
            <person name="Singh A."/>
            <person name="Wilkins M.J."/>
            <person name="Karaoz U."/>
            <person name="Brodie E.L."/>
            <person name="Williams K.H."/>
            <person name="Hubbard S.S."/>
            <person name="Banfield J.F."/>
        </authorList>
    </citation>
    <scope>NUCLEOTIDE SEQUENCE [LARGE SCALE GENOMIC DNA]</scope>
</reference>
<keyword evidence="1" id="KW-0812">Transmembrane</keyword>
<keyword evidence="1" id="KW-0472">Membrane</keyword>
<evidence type="ECO:0000256" key="1">
    <source>
        <dbReference type="SAM" id="Phobius"/>
    </source>
</evidence>
<evidence type="ECO:0000313" key="3">
    <source>
        <dbReference type="Proteomes" id="UP000178759"/>
    </source>
</evidence>
<sequence length="575" mass="62792">MRLKPDVGSVVGPSDETHWGQTIFSPAAYGVVEVTKVGAQAHGVALLTRISERFKDPPVSLAALEQFAQSLLTTEVDTVILLVPVGNIAYITIVGKGAVYLKRGNTISALLKGSGSISGSLTAGDTLVLASSSMVSAVPEESLVGMFDHLTAIEAAEKLTLFLHEAKSDVGAAALIFRVYEIKTEPDRPRVATTRPIIARIRFPRIHIRMRKLSVITIVLLFVFLVSVTLGVVKKIRDSTSRDVSNVMIEATHLFDEGVALLDLNPVKGRERLSEAKEILEPYREDKRVADLYSRVMDNLTLAMHSVRAEPELFFDVSLIKNGGSAQSLSLFEDILGIFDAVNHSVYTLEVSTKKSTVIGGGEAVASGEYIAVYGDNAYISTDTGIAQVRTSDNKTTANFISKADQWGTIFSVVAYGGNLYLLDTEKNRIWKYVATEKSQPAGRQGFSEIREYLNPDSLPDLSKATSMAIDGSVWVATSDGKVLRFTQGKEQTFLVQGVEPSLGQSLIVYTSDESKNVYILDRDNKRVVVLDKDGLYLAQYLWQGNVTPTQMVVSEKAKKILLLSEGKIFSLEIK</sequence>
<evidence type="ECO:0000313" key="2">
    <source>
        <dbReference type="EMBL" id="OGG24111.1"/>
    </source>
</evidence>
<dbReference type="AlphaFoldDB" id="A0A1F6AHF2"/>
<dbReference type="Gene3D" id="2.120.10.30">
    <property type="entry name" value="TolB, C-terminal domain"/>
    <property type="match status" value="1"/>
</dbReference>
<proteinExistence type="predicted"/>
<name>A0A1F6AHF2_9BACT</name>
<organism evidence="2 3">
    <name type="scientific">Candidatus Gottesmanbacteria bacterium RIFCSPLOWO2_01_FULL_43_11b</name>
    <dbReference type="NCBI Taxonomy" id="1798392"/>
    <lineage>
        <taxon>Bacteria</taxon>
        <taxon>Candidatus Gottesmaniibacteriota</taxon>
    </lineage>
</organism>
<dbReference type="InterPro" id="IPR011042">
    <property type="entry name" value="6-blade_b-propeller_TolB-like"/>
</dbReference>
<dbReference type="EMBL" id="MFJV01000001">
    <property type="protein sequence ID" value="OGG24111.1"/>
    <property type="molecule type" value="Genomic_DNA"/>
</dbReference>
<dbReference type="SUPFAM" id="SSF101898">
    <property type="entry name" value="NHL repeat"/>
    <property type="match status" value="1"/>
</dbReference>
<dbReference type="Proteomes" id="UP000178759">
    <property type="component" value="Unassembled WGS sequence"/>
</dbReference>
<comment type="caution">
    <text evidence="2">The sequence shown here is derived from an EMBL/GenBank/DDBJ whole genome shotgun (WGS) entry which is preliminary data.</text>
</comment>
<accession>A0A1F6AHF2</accession>
<evidence type="ECO:0008006" key="4">
    <source>
        <dbReference type="Google" id="ProtNLM"/>
    </source>
</evidence>
<protein>
    <recommendedName>
        <fullName evidence="4">PPM-type phosphatase domain-containing protein</fullName>
    </recommendedName>
</protein>
<keyword evidence="1" id="KW-1133">Transmembrane helix</keyword>